<gene>
    <name evidence="2" type="ORF">ASZ90_005819</name>
</gene>
<name>A0A0W8FUB9_9ZZZZ</name>
<dbReference type="PANTHER" id="PTHR37478:SF2">
    <property type="entry name" value="UPF0251 PROTEIN TK0562"/>
    <property type="match status" value="1"/>
</dbReference>
<proteinExistence type="inferred from homology"/>
<evidence type="ECO:0000313" key="2">
    <source>
        <dbReference type="EMBL" id="KUG24354.1"/>
    </source>
</evidence>
<accession>A0A0W8FUB9</accession>
<dbReference type="InterPro" id="IPR013324">
    <property type="entry name" value="RNA_pol_sigma_r3/r4-like"/>
</dbReference>
<dbReference type="HAMAP" id="MF_00674">
    <property type="entry name" value="UPF0251"/>
    <property type="match status" value="1"/>
</dbReference>
<dbReference type="InterPro" id="IPR002852">
    <property type="entry name" value="UPF0251"/>
</dbReference>
<dbReference type="AlphaFoldDB" id="A0A0W8FUB9"/>
<protein>
    <submittedName>
        <fullName evidence="2">Uncharacterized protein</fullName>
    </submittedName>
</protein>
<sequence>MARPKCYRNVCGMPDKNYFKPRGIPTVDLEEVVLTLDEFESIRLADYEQLYQEEAAEQMNISRQTFGRIIETAHKKIADVLLNGKALKIEGGEVAFNETKPCGRERRLGMGKNK</sequence>
<dbReference type="SUPFAM" id="SSF88659">
    <property type="entry name" value="Sigma3 and sigma4 domains of RNA polymerase sigma factors"/>
    <property type="match status" value="1"/>
</dbReference>
<reference evidence="2" key="1">
    <citation type="journal article" date="2015" name="Proc. Natl. Acad. Sci. U.S.A.">
        <title>Networks of energetic and metabolic interactions define dynamics in microbial communities.</title>
        <authorList>
            <person name="Embree M."/>
            <person name="Liu J.K."/>
            <person name="Al-Bassam M.M."/>
            <person name="Zengler K."/>
        </authorList>
    </citation>
    <scope>NUCLEOTIDE SEQUENCE</scope>
</reference>
<dbReference type="EMBL" id="LNQE01000850">
    <property type="protein sequence ID" value="KUG24354.1"/>
    <property type="molecule type" value="Genomic_DNA"/>
</dbReference>
<comment type="caution">
    <text evidence="2">The sequence shown here is derived from an EMBL/GenBank/DDBJ whole genome shotgun (WGS) entry which is preliminary data.</text>
</comment>
<comment type="similarity">
    <text evidence="1">Belongs to the UPF0251 family.</text>
</comment>
<evidence type="ECO:0000256" key="1">
    <source>
        <dbReference type="ARBA" id="ARBA00009350"/>
    </source>
</evidence>
<dbReference type="Pfam" id="PF02001">
    <property type="entry name" value="DUF134"/>
    <property type="match status" value="1"/>
</dbReference>
<dbReference type="PANTHER" id="PTHR37478">
    <property type="match status" value="1"/>
</dbReference>
<organism evidence="2">
    <name type="scientific">hydrocarbon metagenome</name>
    <dbReference type="NCBI Taxonomy" id="938273"/>
    <lineage>
        <taxon>unclassified sequences</taxon>
        <taxon>metagenomes</taxon>
        <taxon>ecological metagenomes</taxon>
    </lineage>
</organism>